<comment type="caution">
    <text evidence="2">The sequence shown here is derived from an EMBL/GenBank/DDBJ whole genome shotgun (WGS) entry which is preliminary data.</text>
</comment>
<feature type="region of interest" description="Disordered" evidence="1">
    <location>
        <begin position="360"/>
        <end position="394"/>
    </location>
</feature>
<feature type="compositionally biased region" description="Polar residues" evidence="1">
    <location>
        <begin position="98"/>
        <end position="118"/>
    </location>
</feature>
<sequence length="438" mass="47836">MASRKRQSDGIALLSMYYDEEEDDEMEDADEEHGGGGEEERPRDDDYGEPRSAEDASMVDGDRMAVGDSGNEENTPRDVVDEENSAPGKGQFRPPTPQQNQASYTSPTLQQQAVASDNTRNRRGKLAIVDYGHDEVAMSPEPEEGEIGGGTHLRSANGDFYGRTPPGTVQVSSPSNQATPQLASPPESDRMNYAGHDLEVGDATEAIIGEQKDVDPFDKFLPPPPKAKCSEELQRKINKFLDYKKAGKSFNAEVRNKKAYRNPDFLLHAVRYQDIDQVGSCFSKDVFDPHGYDKSDYYDEIEVDMRRDMDRKEQERKKNQKIDFLSGGTQPGIVAGAPKINMPVPGVPPMAVTGLHAALPSTDAIPRDGRQNKKSKWDKVDGDRRNPLPSGVQDSISAVGAQTAAVLSAVNAGAGYMAFVLLSVLQAATTARGGREKI</sequence>
<feature type="compositionally biased region" description="Polar residues" evidence="1">
    <location>
        <begin position="167"/>
        <end position="182"/>
    </location>
</feature>
<evidence type="ECO:0000313" key="3">
    <source>
        <dbReference type="Proteomes" id="UP001187192"/>
    </source>
</evidence>
<dbReference type="PANTHER" id="PTHR13464">
    <property type="entry name" value="TRANSCRIPTIONAL REGULATOR PROTEIN HCNGP"/>
    <property type="match status" value="1"/>
</dbReference>
<dbReference type="Pfam" id="PF07818">
    <property type="entry name" value="HCNGP"/>
    <property type="match status" value="1"/>
</dbReference>
<keyword evidence="3" id="KW-1185">Reference proteome</keyword>
<feature type="region of interest" description="Disordered" evidence="1">
    <location>
        <begin position="1"/>
        <end position="194"/>
    </location>
</feature>
<evidence type="ECO:0000256" key="1">
    <source>
        <dbReference type="SAM" id="MobiDB-lite"/>
    </source>
</evidence>
<dbReference type="PANTHER" id="PTHR13464:SF0">
    <property type="entry name" value="SAP30-BINDING PROTEIN"/>
    <property type="match status" value="1"/>
</dbReference>
<dbReference type="GO" id="GO:0005634">
    <property type="term" value="C:nucleus"/>
    <property type="evidence" value="ECO:0007669"/>
    <property type="project" value="TreeGrafter"/>
</dbReference>
<reference evidence="2" key="1">
    <citation type="submission" date="2023-07" db="EMBL/GenBank/DDBJ databases">
        <title>draft genome sequence of fig (Ficus carica).</title>
        <authorList>
            <person name="Takahashi T."/>
            <person name="Nishimura K."/>
        </authorList>
    </citation>
    <scope>NUCLEOTIDE SEQUENCE</scope>
</reference>
<name>A0AA88D6J0_FICCA</name>
<dbReference type="Proteomes" id="UP001187192">
    <property type="component" value="Unassembled WGS sequence"/>
</dbReference>
<evidence type="ECO:0000313" key="2">
    <source>
        <dbReference type="EMBL" id="GMN43527.1"/>
    </source>
</evidence>
<dbReference type="InterPro" id="IPR012479">
    <property type="entry name" value="SAP30BP"/>
</dbReference>
<feature type="compositionally biased region" description="Basic and acidic residues" evidence="1">
    <location>
        <begin position="32"/>
        <end position="65"/>
    </location>
</feature>
<proteinExistence type="predicted"/>
<accession>A0AA88D6J0</accession>
<feature type="compositionally biased region" description="Basic and acidic residues" evidence="1">
    <location>
        <begin position="365"/>
        <end position="386"/>
    </location>
</feature>
<dbReference type="EMBL" id="BTGU01000016">
    <property type="protein sequence ID" value="GMN43527.1"/>
    <property type="molecule type" value="Genomic_DNA"/>
</dbReference>
<dbReference type="GO" id="GO:0006355">
    <property type="term" value="P:regulation of DNA-templated transcription"/>
    <property type="evidence" value="ECO:0007669"/>
    <property type="project" value="InterPro"/>
</dbReference>
<evidence type="ECO:0008006" key="4">
    <source>
        <dbReference type="Google" id="ProtNLM"/>
    </source>
</evidence>
<protein>
    <recommendedName>
        <fullName evidence="4">SAP30-binding protein</fullName>
    </recommendedName>
</protein>
<feature type="compositionally biased region" description="Acidic residues" evidence="1">
    <location>
        <begin position="18"/>
        <end position="31"/>
    </location>
</feature>
<gene>
    <name evidence="2" type="ORF">TIFTF001_012727</name>
</gene>
<dbReference type="AlphaFoldDB" id="A0AA88D6J0"/>
<organism evidence="2 3">
    <name type="scientific">Ficus carica</name>
    <name type="common">Common fig</name>
    <dbReference type="NCBI Taxonomy" id="3494"/>
    <lineage>
        <taxon>Eukaryota</taxon>
        <taxon>Viridiplantae</taxon>
        <taxon>Streptophyta</taxon>
        <taxon>Embryophyta</taxon>
        <taxon>Tracheophyta</taxon>
        <taxon>Spermatophyta</taxon>
        <taxon>Magnoliopsida</taxon>
        <taxon>eudicotyledons</taxon>
        <taxon>Gunneridae</taxon>
        <taxon>Pentapetalae</taxon>
        <taxon>rosids</taxon>
        <taxon>fabids</taxon>
        <taxon>Rosales</taxon>
        <taxon>Moraceae</taxon>
        <taxon>Ficeae</taxon>
        <taxon>Ficus</taxon>
    </lineage>
</organism>